<accession>B3JLG6</accession>
<evidence type="ECO:0000313" key="3">
    <source>
        <dbReference type="Proteomes" id="UP000003146"/>
    </source>
</evidence>
<dbReference type="AlphaFoldDB" id="B3JLG6"/>
<dbReference type="Pfam" id="PF24880">
    <property type="entry name" value="DUF7738"/>
    <property type="match status" value="1"/>
</dbReference>
<reference evidence="2 3" key="1">
    <citation type="submission" date="2008-04" db="EMBL/GenBank/DDBJ databases">
        <title>Draft genome sequence of Bacteroides coprocola (DSM 17136).</title>
        <authorList>
            <person name="Sudarsanam P."/>
            <person name="Ley R."/>
            <person name="Guruge J."/>
            <person name="Turnbaugh P.J."/>
            <person name="Mahowald M."/>
            <person name="Liep D."/>
            <person name="Gordon J."/>
        </authorList>
    </citation>
    <scope>NUCLEOTIDE SEQUENCE [LARGE SCALE GENOMIC DNA]</scope>
    <source>
        <strain evidence="2 3">DSM 17136</strain>
    </source>
</reference>
<dbReference type="InterPro" id="IPR056640">
    <property type="entry name" value="DUF7738"/>
</dbReference>
<feature type="domain" description="DUF7738" evidence="1">
    <location>
        <begin position="102"/>
        <end position="209"/>
    </location>
</feature>
<protein>
    <recommendedName>
        <fullName evidence="1">DUF7738 domain-containing protein</fullName>
    </recommendedName>
</protein>
<dbReference type="EMBL" id="ABIY02000099">
    <property type="protein sequence ID" value="EDV00147.1"/>
    <property type="molecule type" value="Genomic_DNA"/>
</dbReference>
<dbReference type="eggNOG" id="ENOG5030MKT">
    <property type="taxonomic scope" value="Bacteria"/>
</dbReference>
<evidence type="ECO:0000313" key="2">
    <source>
        <dbReference type="EMBL" id="EDV00147.1"/>
    </source>
</evidence>
<dbReference type="HOGENOM" id="CLU_088495_0_0_10"/>
<name>B3JLG6_9BACT</name>
<sequence>MINNRLCGNIYKILNHNNMNKHPFLPAPTAVALFFGLLCLSALSSCTGCSYNHEKAMGSIDNILGKVDTLMKKTDRFLEEHLPEEPPIDYEKEGVNRKHLFVFTDTTMTYNGKPFMPGMTIGELCEIFGHYERLAEPGIFIWDSMGITMVSDDESGKNSAPVSRMLIDWNIDLYGAISEDNIKWLKNRCPRQYFTGKIVVGGAVLGRSMHIDDFLKKTNLKFNNNPFPLLYYCHLHDWDYTKAPIHRREEYYTYKIKKSDDGNDISHFDIAINSRGFGDPPYEGPEYEKYINIENQ</sequence>
<comment type="caution">
    <text evidence="2">The sequence shown here is derived from an EMBL/GenBank/DDBJ whole genome shotgun (WGS) entry which is preliminary data.</text>
</comment>
<proteinExistence type="predicted"/>
<dbReference type="STRING" id="470145.BACCOP_02761"/>
<reference evidence="2 3" key="2">
    <citation type="submission" date="2008-04" db="EMBL/GenBank/DDBJ databases">
        <authorList>
            <person name="Fulton L."/>
            <person name="Clifton S."/>
            <person name="Fulton B."/>
            <person name="Xu J."/>
            <person name="Minx P."/>
            <person name="Pepin K.H."/>
            <person name="Johnson M."/>
            <person name="Thiruvilangam P."/>
            <person name="Bhonagiri V."/>
            <person name="Nash W.E."/>
            <person name="Mardis E.R."/>
            <person name="Wilson R.K."/>
        </authorList>
    </citation>
    <scope>NUCLEOTIDE SEQUENCE [LARGE SCALE GENOMIC DNA]</scope>
    <source>
        <strain evidence="2 3">DSM 17136</strain>
    </source>
</reference>
<gene>
    <name evidence="2" type="ORF">BACCOP_02761</name>
</gene>
<evidence type="ECO:0000259" key="1">
    <source>
        <dbReference type="Pfam" id="PF24880"/>
    </source>
</evidence>
<organism evidence="2 3">
    <name type="scientific">Phocaeicola coprocola DSM 17136</name>
    <dbReference type="NCBI Taxonomy" id="470145"/>
    <lineage>
        <taxon>Bacteria</taxon>
        <taxon>Pseudomonadati</taxon>
        <taxon>Bacteroidota</taxon>
        <taxon>Bacteroidia</taxon>
        <taxon>Bacteroidales</taxon>
        <taxon>Bacteroidaceae</taxon>
        <taxon>Phocaeicola</taxon>
    </lineage>
</organism>
<dbReference type="Proteomes" id="UP000003146">
    <property type="component" value="Unassembled WGS sequence"/>
</dbReference>